<dbReference type="PANTHER" id="PTHR38074">
    <property type="entry name" value="ALTERED INHERITANCE OF MITOCHONDRIA PROTEIN 24, MITOCHONDRIAL"/>
    <property type="match status" value="1"/>
</dbReference>
<gene>
    <name evidence="1" type="ORF">DI533_02905</name>
</gene>
<dbReference type="InterPro" id="IPR016031">
    <property type="entry name" value="Trp_RNA-bd_attenuator-like_dom"/>
</dbReference>
<accession>A0A2W5TUC5</accession>
<dbReference type="PANTHER" id="PTHR38074:SF1">
    <property type="entry name" value="ALTERED INHERITANCE OF MITOCHONDRIA PROTEIN 24, MITOCHONDRIAL"/>
    <property type="match status" value="1"/>
</dbReference>
<dbReference type="InterPro" id="IPR002838">
    <property type="entry name" value="AIM24"/>
</dbReference>
<comment type="caution">
    <text evidence="1">The sequence shown here is derived from an EMBL/GenBank/DDBJ whole genome shotgun (WGS) entry which is preliminary data.</text>
</comment>
<dbReference type="EMBL" id="QFQS01000001">
    <property type="protein sequence ID" value="PZQ99627.1"/>
    <property type="molecule type" value="Genomic_DNA"/>
</dbReference>
<sequence>MKRKKEPAMAQFQIRDVEGMRQVQITIADEMVRARKGAMSNMRGNIHLIPRLPGTRDLIRSPFTREGAIRPYYEGTGEIVLQPSIGGYHLMEVAEGERWILEPGVFWACEGSVQLGMTRDPFFASLWAGDGLFNWKTTLAGHGRAAIRTPGPVEIVDINDAQMRVQGRLVLGRTDGLRFSSQRPAAFLRSYISGQSRLRVFSGTGKLLVCWTPYWNEQLLRHVHNDFDDMT</sequence>
<dbReference type="SUPFAM" id="SSF51219">
    <property type="entry name" value="TRAP-like"/>
    <property type="match status" value="1"/>
</dbReference>
<dbReference type="Pfam" id="PF01987">
    <property type="entry name" value="AIM24"/>
    <property type="match status" value="1"/>
</dbReference>
<protein>
    <recommendedName>
        <fullName evidence="3">AIM24 family protein</fullName>
    </recommendedName>
</protein>
<dbReference type="AlphaFoldDB" id="A0A2W5TUC5"/>
<evidence type="ECO:0000313" key="2">
    <source>
        <dbReference type="Proteomes" id="UP000248975"/>
    </source>
</evidence>
<dbReference type="Proteomes" id="UP000248975">
    <property type="component" value="Unassembled WGS sequence"/>
</dbReference>
<dbReference type="Gene3D" id="3.60.160.10">
    <property type="entry name" value="Mitochondrial biogenesis AIM24"/>
    <property type="match status" value="1"/>
</dbReference>
<proteinExistence type="predicted"/>
<reference evidence="1 2" key="1">
    <citation type="submission" date="2017-08" db="EMBL/GenBank/DDBJ databases">
        <title>Infants hospitalized years apart are colonized by the same room-sourced microbial strains.</title>
        <authorList>
            <person name="Brooks B."/>
            <person name="Olm M.R."/>
            <person name="Firek B.A."/>
            <person name="Baker R."/>
            <person name="Thomas B.C."/>
            <person name="Morowitz M.J."/>
            <person name="Banfield J.F."/>
        </authorList>
    </citation>
    <scope>NUCLEOTIDE SEQUENCE [LARGE SCALE GENOMIC DNA]</scope>
    <source>
        <strain evidence="1">S2_003_000_R2_11</strain>
    </source>
</reference>
<evidence type="ECO:0008006" key="3">
    <source>
        <dbReference type="Google" id="ProtNLM"/>
    </source>
</evidence>
<dbReference type="InterPro" id="IPR036983">
    <property type="entry name" value="AIM24_sf"/>
</dbReference>
<evidence type="ECO:0000313" key="1">
    <source>
        <dbReference type="EMBL" id="PZQ99627.1"/>
    </source>
</evidence>
<organism evidence="1 2">
    <name type="scientific">Cereibacter sphaeroides</name>
    <name type="common">Rhodobacter sphaeroides</name>
    <dbReference type="NCBI Taxonomy" id="1063"/>
    <lineage>
        <taxon>Bacteria</taxon>
        <taxon>Pseudomonadati</taxon>
        <taxon>Pseudomonadota</taxon>
        <taxon>Alphaproteobacteria</taxon>
        <taxon>Rhodobacterales</taxon>
        <taxon>Paracoccaceae</taxon>
        <taxon>Cereibacter</taxon>
    </lineage>
</organism>
<name>A0A2W5TUC5_CERSP</name>